<dbReference type="HOGENOM" id="CLU_051542_1_1_1"/>
<proteinExistence type="inferred from homology"/>
<keyword evidence="6" id="KW-1185">Reference proteome</keyword>
<dbReference type="AlphaFoldDB" id="S8DT90"/>
<dbReference type="EMBL" id="KE504188">
    <property type="protein sequence ID" value="EPS96471.1"/>
    <property type="molecule type" value="Genomic_DNA"/>
</dbReference>
<comment type="pathway">
    <text evidence="1">Secondary metabolite biosynthesis.</text>
</comment>
<evidence type="ECO:0000313" key="5">
    <source>
        <dbReference type="EMBL" id="EPS96471.1"/>
    </source>
</evidence>
<dbReference type="InterPro" id="IPR029063">
    <property type="entry name" value="SAM-dependent_MTases_sf"/>
</dbReference>
<gene>
    <name evidence="5" type="ORF">FOMPIDRAFT_1025376</name>
</gene>
<evidence type="ECO:0008006" key="7">
    <source>
        <dbReference type="Google" id="ProtNLM"/>
    </source>
</evidence>
<dbReference type="Proteomes" id="UP000015241">
    <property type="component" value="Unassembled WGS sequence"/>
</dbReference>
<dbReference type="eggNOG" id="ENOG502S0S9">
    <property type="taxonomic scope" value="Eukaryota"/>
</dbReference>
<name>S8DT90_FOMSC</name>
<dbReference type="OrthoDB" id="2094832at2759"/>
<dbReference type="SUPFAM" id="SSF53335">
    <property type="entry name" value="S-adenosyl-L-methionine-dependent methyltransferases"/>
    <property type="match status" value="1"/>
</dbReference>
<dbReference type="PANTHER" id="PTHR35897">
    <property type="entry name" value="METHYLTRANSFERASE AUSD"/>
    <property type="match status" value="1"/>
</dbReference>
<evidence type="ECO:0000256" key="4">
    <source>
        <dbReference type="ARBA" id="ARBA00038314"/>
    </source>
</evidence>
<evidence type="ECO:0000256" key="2">
    <source>
        <dbReference type="ARBA" id="ARBA00022679"/>
    </source>
</evidence>
<evidence type="ECO:0000313" key="6">
    <source>
        <dbReference type="Proteomes" id="UP000015241"/>
    </source>
</evidence>
<dbReference type="GO" id="GO:0016740">
    <property type="term" value="F:transferase activity"/>
    <property type="evidence" value="ECO:0007669"/>
    <property type="project" value="UniProtKB-KW"/>
</dbReference>
<organism evidence="5 6">
    <name type="scientific">Fomitopsis schrenkii</name>
    <name type="common">Brown rot fungus</name>
    <dbReference type="NCBI Taxonomy" id="2126942"/>
    <lineage>
        <taxon>Eukaryota</taxon>
        <taxon>Fungi</taxon>
        <taxon>Dikarya</taxon>
        <taxon>Basidiomycota</taxon>
        <taxon>Agaricomycotina</taxon>
        <taxon>Agaricomycetes</taxon>
        <taxon>Polyporales</taxon>
        <taxon>Fomitopsis</taxon>
    </lineage>
</organism>
<keyword evidence="2" id="KW-0808">Transferase</keyword>
<keyword evidence="3" id="KW-0949">S-adenosyl-L-methionine</keyword>
<comment type="similarity">
    <text evidence="4">Belongs to the class I-like SAM-binding methyltransferase superfamily.</text>
</comment>
<reference evidence="5 6" key="1">
    <citation type="journal article" date="2012" name="Science">
        <title>The Paleozoic origin of enzymatic lignin decomposition reconstructed from 31 fungal genomes.</title>
        <authorList>
            <person name="Floudas D."/>
            <person name="Binder M."/>
            <person name="Riley R."/>
            <person name="Barry K."/>
            <person name="Blanchette R.A."/>
            <person name="Henrissat B."/>
            <person name="Martinez A.T."/>
            <person name="Otillar R."/>
            <person name="Spatafora J.W."/>
            <person name="Yadav J.S."/>
            <person name="Aerts A."/>
            <person name="Benoit I."/>
            <person name="Boyd A."/>
            <person name="Carlson A."/>
            <person name="Copeland A."/>
            <person name="Coutinho P.M."/>
            <person name="de Vries R.P."/>
            <person name="Ferreira P."/>
            <person name="Findley K."/>
            <person name="Foster B."/>
            <person name="Gaskell J."/>
            <person name="Glotzer D."/>
            <person name="Gorecki P."/>
            <person name="Heitman J."/>
            <person name="Hesse C."/>
            <person name="Hori C."/>
            <person name="Igarashi K."/>
            <person name="Jurgens J.A."/>
            <person name="Kallen N."/>
            <person name="Kersten P."/>
            <person name="Kohler A."/>
            <person name="Kuees U."/>
            <person name="Kumar T.K.A."/>
            <person name="Kuo A."/>
            <person name="LaButti K."/>
            <person name="Larrondo L.F."/>
            <person name="Lindquist E."/>
            <person name="Ling A."/>
            <person name="Lombard V."/>
            <person name="Lucas S."/>
            <person name="Lundell T."/>
            <person name="Martin R."/>
            <person name="McLaughlin D.J."/>
            <person name="Morgenstern I."/>
            <person name="Morin E."/>
            <person name="Murat C."/>
            <person name="Nagy L.G."/>
            <person name="Nolan M."/>
            <person name="Ohm R.A."/>
            <person name="Patyshakuliyeva A."/>
            <person name="Rokas A."/>
            <person name="Ruiz-Duenas F.J."/>
            <person name="Sabat G."/>
            <person name="Salamov A."/>
            <person name="Samejima M."/>
            <person name="Schmutz J."/>
            <person name="Slot J.C."/>
            <person name="St John F."/>
            <person name="Stenlid J."/>
            <person name="Sun H."/>
            <person name="Sun S."/>
            <person name="Syed K."/>
            <person name="Tsang A."/>
            <person name="Wiebenga A."/>
            <person name="Young D."/>
            <person name="Pisabarro A."/>
            <person name="Eastwood D.C."/>
            <person name="Martin F."/>
            <person name="Cullen D."/>
            <person name="Grigoriev I.V."/>
            <person name="Hibbett D.S."/>
        </authorList>
    </citation>
    <scope>NUCLEOTIDE SEQUENCE</scope>
    <source>
        <strain evidence="6">FP-58527</strain>
    </source>
</reference>
<protein>
    <recommendedName>
        <fullName evidence="7">Methyltransferase domain-containing protein</fullName>
    </recommendedName>
</protein>
<evidence type="ECO:0000256" key="1">
    <source>
        <dbReference type="ARBA" id="ARBA00005179"/>
    </source>
</evidence>
<accession>S8DT90</accession>
<evidence type="ECO:0000256" key="3">
    <source>
        <dbReference type="ARBA" id="ARBA00022691"/>
    </source>
</evidence>
<dbReference type="InParanoid" id="S8DT90"/>
<dbReference type="PANTHER" id="PTHR35897:SF1">
    <property type="entry name" value="METHYLTRANSFERASE AUSD"/>
    <property type="match status" value="1"/>
</dbReference>
<dbReference type="STRING" id="743788.S8DT90"/>
<dbReference type="InterPro" id="IPR051654">
    <property type="entry name" value="Meroterpenoid_MTases"/>
</dbReference>
<sequence>MIGKKEYVAYPLDEALYTLDEEEAAFFKSQTGIDDDEELKQHILRAQKDAYEIFPYPPIRWFNFARLQISRHPIYQDFLRLGKERPGAIFLEMATGVGADVRKAVADGYPARNCVTTDLRPGYWYIGYKLFRDYPARFPVPFLAGDALDPAFLAYTPVKPTSSSPPPAAAPLPLWETRTLTPLAGHVSAIHATNLFPLFDEPTQRALAAALAGLLDARPGSLLFGSHLGLRAHGTLGWPPADGRWPLFCHSPESWKAMWEDVFGDVPVKVEVHVDEWVHFDVRLEGAIKLHWSVVRL</sequence>